<evidence type="ECO:0008006" key="5">
    <source>
        <dbReference type="Google" id="ProtNLM"/>
    </source>
</evidence>
<keyword evidence="4" id="KW-1185">Reference proteome</keyword>
<accession>A0A1I4TXZ0</accession>
<dbReference type="AlphaFoldDB" id="A0A1I4TXZ0"/>
<proteinExistence type="predicted"/>
<dbReference type="InterPro" id="IPR040761">
    <property type="entry name" value="Tli4_N"/>
</dbReference>
<dbReference type="Pfam" id="PF18426">
    <property type="entry name" value="Tli4_C"/>
    <property type="match status" value="1"/>
</dbReference>
<feature type="domain" description="Tle cognate immunity protein 4 N-terminal" evidence="2">
    <location>
        <begin position="55"/>
        <end position="181"/>
    </location>
</feature>
<organism evidence="3 4">
    <name type="scientific">Rugamonas rubra</name>
    <dbReference type="NCBI Taxonomy" id="758825"/>
    <lineage>
        <taxon>Bacteria</taxon>
        <taxon>Pseudomonadati</taxon>
        <taxon>Pseudomonadota</taxon>
        <taxon>Betaproteobacteria</taxon>
        <taxon>Burkholderiales</taxon>
        <taxon>Oxalobacteraceae</taxon>
        <taxon>Telluria group</taxon>
        <taxon>Rugamonas</taxon>
    </lineage>
</organism>
<reference evidence="3 4" key="1">
    <citation type="submission" date="2016-10" db="EMBL/GenBank/DDBJ databases">
        <authorList>
            <person name="de Groot N.N."/>
        </authorList>
    </citation>
    <scope>NUCLEOTIDE SEQUENCE [LARGE SCALE GENOMIC DNA]</scope>
    <source>
        <strain evidence="3 4">ATCC 43154</strain>
    </source>
</reference>
<evidence type="ECO:0000313" key="3">
    <source>
        <dbReference type="EMBL" id="SFM81470.1"/>
    </source>
</evidence>
<feature type="domain" description="Tle cognate immunity protein 4 C-terminal" evidence="1">
    <location>
        <begin position="195"/>
        <end position="355"/>
    </location>
</feature>
<name>A0A1I4TXZ0_9BURK</name>
<dbReference type="Proteomes" id="UP000199470">
    <property type="component" value="Unassembled WGS sequence"/>
</dbReference>
<dbReference type="STRING" id="758825.SAMN02982985_05386"/>
<protein>
    <recommendedName>
        <fullName evidence="5">Tle cognate immunity protein 4 C-terminal domain-containing protein</fullName>
    </recommendedName>
</protein>
<sequence>MSTRLTRKHGSLLAKLVAATCLVLACIALTRMAQAGYLDYQVKKMTVELKDLKMKTICVGRFLIDVPADAEVSYRGAMIAGWSIATYDDETDAQFAARIQAKENELSGKKNEQGMPMLESVYKVEKNGVQGKIQVFGREWIRGLPNEKPAENVRIEAMVRAQKHSFDLTIKYADDNDLKELTQLVSQFRSRAENEIPTAAGYCFDGGFIAEPISVKQTERTTMFVGLKGHPDVSIALDMTAGITTPKTLLERDPVPAILDENSSRFHTFRRGPRPFNGAPGEEVLERAHEYNGTYNQSFMWELVNNKIDNVFTPLMSFEMSTGHGQPGATVESSFTDAEALALWDKLLSSLRVRPVVKPSPVAVMPTQVPLGT</sequence>
<evidence type="ECO:0000259" key="2">
    <source>
        <dbReference type="Pfam" id="PF18443"/>
    </source>
</evidence>
<gene>
    <name evidence="3" type="ORF">SAMN02982985_05386</name>
</gene>
<dbReference type="EMBL" id="FOTW01000035">
    <property type="protein sequence ID" value="SFM81470.1"/>
    <property type="molecule type" value="Genomic_DNA"/>
</dbReference>
<dbReference type="Pfam" id="PF18443">
    <property type="entry name" value="Tli4_N"/>
    <property type="match status" value="1"/>
</dbReference>
<dbReference type="PROSITE" id="PS51257">
    <property type="entry name" value="PROKAR_LIPOPROTEIN"/>
    <property type="match status" value="1"/>
</dbReference>
<evidence type="ECO:0000259" key="1">
    <source>
        <dbReference type="Pfam" id="PF18426"/>
    </source>
</evidence>
<evidence type="ECO:0000313" key="4">
    <source>
        <dbReference type="Proteomes" id="UP000199470"/>
    </source>
</evidence>
<dbReference type="InterPro" id="IPR041290">
    <property type="entry name" value="Tli4_C"/>
</dbReference>
<dbReference type="RefSeq" id="WP_093390778.1">
    <property type="nucleotide sequence ID" value="NZ_FOTW01000035.1"/>
</dbReference>
<dbReference type="OrthoDB" id="8722129at2"/>